<dbReference type="InterPro" id="IPR032567">
    <property type="entry name" value="RTL1-rel"/>
</dbReference>
<sequence>MPPEFPGCIVILKLLHVVTPGSTDLLEFSIDTESSPPIKQRPYRVFKAEDDVMETELQQYLSLGHIRPFTSPWASSVVMIRKPDGGRRFCLDYRQLNA</sequence>
<dbReference type="AlphaFoldDB" id="A0A225WT19"/>
<dbReference type="STRING" id="4795.A0A225WT19"/>
<evidence type="ECO:0000313" key="1">
    <source>
        <dbReference type="EMBL" id="OWZ20228.1"/>
    </source>
</evidence>
<protein>
    <recommendedName>
        <fullName evidence="3">Reverse transcriptase</fullName>
    </recommendedName>
</protein>
<dbReference type="SUPFAM" id="SSF56672">
    <property type="entry name" value="DNA/RNA polymerases"/>
    <property type="match status" value="1"/>
</dbReference>
<dbReference type="Proteomes" id="UP000198211">
    <property type="component" value="Unassembled WGS sequence"/>
</dbReference>
<dbReference type="EMBL" id="NBNE01000347">
    <property type="protein sequence ID" value="OWZ20228.1"/>
    <property type="molecule type" value="Genomic_DNA"/>
</dbReference>
<evidence type="ECO:0000313" key="2">
    <source>
        <dbReference type="Proteomes" id="UP000198211"/>
    </source>
</evidence>
<gene>
    <name evidence="1" type="ORF">PHMEG_0005377</name>
</gene>
<dbReference type="OrthoDB" id="420169at2759"/>
<evidence type="ECO:0008006" key="3">
    <source>
        <dbReference type="Google" id="ProtNLM"/>
    </source>
</evidence>
<keyword evidence="2" id="KW-1185">Reference proteome</keyword>
<name>A0A225WT19_9STRA</name>
<accession>A0A225WT19</accession>
<comment type="caution">
    <text evidence="1">The sequence shown here is derived from an EMBL/GenBank/DDBJ whole genome shotgun (WGS) entry which is preliminary data.</text>
</comment>
<dbReference type="InterPro" id="IPR043502">
    <property type="entry name" value="DNA/RNA_pol_sf"/>
</dbReference>
<dbReference type="PANTHER" id="PTHR15503:SF22">
    <property type="entry name" value="TRANSPOSON TY3-I GAG POLYPROTEIN"/>
    <property type="match status" value="1"/>
</dbReference>
<proteinExistence type="predicted"/>
<dbReference type="PANTHER" id="PTHR15503">
    <property type="entry name" value="LDOC1 RELATED"/>
    <property type="match status" value="1"/>
</dbReference>
<reference evidence="2" key="1">
    <citation type="submission" date="2017-03" db="EMBL/GenBank/DDBJ databases">
        <title>Phytopthora megakarya and P. palmivora, two closely related causual agents of cacao black pod achieved similar genome size and gene model numbers by different mechanisms.</title>
        <authorList>
            <person name="Ali S."/>
            <person name="Shao J."/>
            <person name="Larry D.J."/>
            <person name="Kronmiller B."/>
            <person name="Shen D."/>
            <person name="Strem M.D."/>
            <person name="Melnick R.L."/>
            <person name="Guiltinan M.J."/>
            <person name="Tyler B.M."/>
            <person name="Meinhardt L.W."/>
            <person name="Bailey B.A."/>
        </authorList>
    </citation>
    <scope>NUCLEOTIDE SEQUENCE [LARGE SCALE GENOMIC DNA]</scope>
    <source>
        <strain evidence="2">zdho120</strain>
    </source>
</reference>
<organism evidence="1 2">
    <name type="scientific">Phytophthora megakarya</name>
    <dbReference type="NCBI Taxonomy" id="4795"/>
    <lineage>
        <taxon>Eukaryota</taxon>
        <taxon>Sar</taxon>
        <taxon>Stramenopiles</taxon>
        <taxon>Oomycota</taxon>
        <taxon>Peronosporomycetes</taxon>
        <taxon>Peronosporales</taxon>
        <taxon>Peronosporaceae</taxon>
        <taxon>Phytophthora</taxon>
    </lineage>
</organism>
<dbReference type="Gene3D" id="3.10.10.10">
    <property type="entry name" value="HIV Type 1 Reverse Transcriptase, subunit A, domain 1"/>
    <property type="match status" value="1"/>
</dbReference>